<dbReference type="RefSeq" id="WP_167872480.1">
    <property type="nucleotide sequence ID" value="NZ_CP048852.1"/>
</dbReference>
<accession>A0A6H0WKG9</accession>
<evidence type="ECO:0000313" key="2">
    <source>
        <dbReference type="Proteomes" id="UP000501914"/>
    </source>
</evidence>
<dbReference type="Proteomes" id="UP000501914">
    <property type="component" value="Chromosome"/>
</dbReference>
<proteinExistence type="predicted"/>
<keyword evidence="2" id="KW-1185">Reference proteome</keyword>
<protein>
    <submittedName>
        <fullName evidence="1">Uncharacterized protein</fullName>
    </submittedName>
</protein>
<name>A0A6H0WKG9_9BACI</name>
<evidence type="ECO:0000313" key="1">
    <source>
        <dbReference type="EMBL" id="QIW80017.1"/>
    </source>
</evidence>
<sequence>MYWIEWIENGEKKNIVAEGWIEWAAILEDLYQKRFEYVEWKRLY</sequence>
<dbReference type="EMBL" id="CP048852">
    <property type="protein sequence ID" value="QIW80017.1"/>
    <property type="molecule type" value="Genomic_DNA"/>
</dbReference>
<gene>
    <name evidence="1" type="ORF">G4P54_09455</name>
</gene>
<dbReference type="AlphaFoldDB" id="A0A6H0WKG9"/>
<dbReference type="KEGG" id="bteq:G4P54_09455"/>
<organism evidence="1 2">
    <name type="scientific">Bacillus tequilensis</name>
    <dbReference type="NCBI Taxonomy" id="227866"/>
    <lineage>
        <taxon>Bacteria</taxon>
        <taxon>Bacillati</taxon>
        <taxon>Bacillota</taxon>
        <taxon>Bacilli</taxon>
        <taxon>Bacillales</taxon>
        <taxon>Bacillaceae</taxon>
        <taxon>Bacillus</taxon>
    </lineage>
</organism>
<reference evidence="1 2" key="1">
    <citation type="submission" date="2020-02" db="EMBL/GenBank/DDBJ databases">
        <title>Genome sequencing, annotation and comparative genomic analysis of Bacillus tequilensis EA-CB0015, an effective biological control agent against Pseudocercospora fijiensis in banana plants.</title>
        <authorList>
            <person name="Cuellar-Gaviria T.Z."/>
            <person name="Ju K.-S."/>
            <person name="Villegas-Escobar V."/>
        </authorList>
    </citation>
    <scope>NUCLEOTIDE SEQUENCE [LARGE SCALE GENOMIC DNA]</scope>
    <source>
        <strain evidence="1 2">EA-CB0015</strain>
    </source>
</reference>